<proteinExistence type="predicted"/>
<reference evidence="1" key="1">
    <citation type="journal article" date="2021" name="Proc. Natl. Acad. Sci. U.S.A.">
        <title>A Catalog of Tens of Thousands of Viruses from Human Metagenomes Reveals Hidden Associations with Chronic Diseases.</title>
        <authorList>
            <person name="Tisza M.J."/>
            <person name="Buck C.B."/>
        </authorList>
    </citation>
    <scope>NUCLEOTIDE SEQUENCE</scope>
    <source>
        <strain evidence="1">CtBCr48</strain>
    </source>
</reference>
<dbReference type="EMBL" id="BK032595">
    <property type="protein sequence ID" value="DAF50384.1"/>
    <property type="molecule type" value="Genomic_DNA"/>
</dbReference>
<name>A0A8S5SHI4_9CAUD</name>
<organism evidence="1">
    <name type="scientific">Siphoviridae sp. ctBCr48</name>
    <dbReference type="NCBI Taxonomy" id="2827802"/>
    <lineage>
        <taxon>Viruses</taxon>
        <taxon>Duplodnaviria</taxon>
        <taxon>Heunggongvirae</taxon>
        <taxon>Uroviricota</taxon>
        <taxon>Caudoviricetes</taxon>
    </lineage>
</organism>
<protein>
    <submittedName>
        <fullName evidence="1">Uncharacterized protein</fullName>
    </submittedName>
</protein>
<accession>A0A8S5SHI4</accession>
<evidence type="ECO:0000313" key="1">
    <source>
        <dbReference type="EMBL" id="DAF50384.1"/>
    </source>
</evidence>
<sequence>MEHHNPPTSPIHFPPIPFLIHPSIHPSHLYIPSIHPSYYHLPLSYLISIKH</sequence>